<organism evidence="1 2">
    <name type="scientific">Gimesia chilikensis</name>
    <dbReference type="NCBI Taxonomy" id="2605989"/>
    <lineage>
        <taxon>Bacteria</taxon>
        <taxon>Pseudomonadati</taxon>
        <taxon>Planctomycetota</taxon>
        <taxon>Planctomycetia</taxon>
        <taxon>Planctomycetales</taxon>
        <taxon>Planctomycetaceae</taxon>
        <taxon>Gimesia</taxon>
    </lineage>
</organism>
<evidence type="ECO:0008006" key="3">
    <source>
        <dbReference type="Google" id="ProtNLM"/>
    </source>
</evidence>
<accession>A0A517PN17</accession>
<reference evidence="1 2" key="1">
    <citation type="submission" date="2019-02" db="EMBL/GenBank/DDBJ databases">
        <title>Deep-cultivation of Planctomycetes and their phenomic and genomic characterization uncovers novel biology.</title>
        <authorList>
            <person name="Wiegand S."/>
            <person name="Jogler M."/>
            <person name="Boedeker C."/>
            <person name="Pinto D."/>
            <person name="Vollmers J."/>
            <person name="Rivas-Marin E."/>
            <person name="Kohn T."/>
            <person name="Peeters S.H."/>
            <person name="Heuer A."/>
            <person name="Rast P."/>
            <person name="Oberbeckmann S."/>
            <person name="Bunk B."/>
            <person name="Jeske O."/>
            <person name="Meyerdierks A."/>
            <person name="Storesund J.E."/>
            <person name="Kallscheuer N."/>
            <person name="Luecker S."/>
            <person name="Lage O.M."/>
            <person name="Pohl T."/>
            <person name="Merkel B.J."/>
            <person name="Hornburger P."/>
            <person name="Mueller R.-W."/>
            <person name="Bruemmer F."/>
            <person name="Labrenz M."/>
            <person name="Spormann A.M."/>
            <person name="Op den Camp H."/>
            <person name="Overmann J."/>
            <person name="Amann R."/>
            <person name="Jetten M.S.M."/>
            <person name="Mascher T."/>
            <person name="Medema M.H."/>
            <person name="Devos D.P."/>
            <person name="Kaster A.-K."/>
            <person name="Ovreas L."/>
            <person name="Rohde M."/>
            <person name="Galperin M.Y."/>
            <person name="Jogler C."/>
        </authorList>
    </citation>
    <scope>NUCLEOTIDE SEQUENCE [LARGE SCALE GENOMIC DNA]</scope>
    <source>
        <strain evidence="1 2">HG66A1</strain>
    </source>
</reference>
<gene>
    <name evidence="1" type="ORF">HG66A1_25540</name>
</gene>
<name>A0A517PN17_9PLAN</name>
<dbReference type="AlphaFoldDB" id="A0A517PN17"/>
<dbReference type="EMBL" id="CP036266">
    <property type="protein sequence ID" value="QDT20765.1"/>
    <property type="molecule type" value="Genomic_DNA"/>
</dbReference>
<dbReference type="RefSeq" id="WP_145184039.1">
    <property type="nucleotide sequence ID" value="NZ_CP036266.1"/>
</dbReference>
<proteinExistence type="predicted"/>
<evidence type="ECO:0000313" key="1">
    <source>
        <dbReference type="EMBL" id="QDT20765.1"/>
    </source>
</evidence>
<evidence type="ECO:0000313" key="2">
    <source>
        <dbReference type="Proteomes" id="UP000320421"/>
    </source>
</evidence>
<keyword evidence="2" id="KW-1185">Reference proteome</keyword>
<dbReference type="OrthoDB" id="290975at2"/>
<protein>
    <recommendedName>
        <fullName evidence="3">GAF domain-containing protein</fullName>
    </recommendedName>
</protein>
<dbReference type="SUPFAM" id="SSF55781">
    <property type="entry name" value="GAF domain-like"/>
    <property type="match status" value="1"/>
</dbReference>
<dbReference type="Proteomes" id="UP000320421">
    <property type="component" value="Chromosome"/>
</dbReference>
<sequence>MDLQVEQVVTQLEQELREQNSVSGVLDLLLAQLKGRAAGLWRCADGNLLQVGFRAVPEMNLQVQQDFAALTKEVSLENKGLGIVKAVLDRQPAIGTLSSTESGLPGSSEWLVKFGAQQSYAIPVIEDDEVTGVLAISTDCIHQAGDAEWEIQTQIANRIGEKKLLGML</sequence>